<dbReference type="HOGENOM" id="CLU_1966747_0_0_9"/>
<evidence type="ECO:0000313" key="2">
    <source>
        <dbReference type="Proteomes" id="UP000013523"/>
    </source>
</evidence>
<reference evidence="1 2" key="1">
    <citation type="submission" date="2012-01" db="EMBL/GenBank/DDBJ databases">
        <title>Complete sequence of chromosome of Clostridium pasteurianum BC1.</title>
        <authorList>
            <consortium name="US DOE Joint Genome Institute"/>
            <person name="Lucas S."/>
            <person name="Han J."/>
            <person name="Lapidus A."/>
            <person name="Cheng J.-F."/>
            <person name="Goodwin L."/>
            <person name="Pitluck S."/>
            <person name="Peters L."/>
            <person name="Mikhailova N."/>
            <person name="Teshima H."/>
            <person name="Detter J.C."/>
            <person name="Han C."/>
            <person name="Tapia R."/>
            <person name="Land M."/>
            <person name="Hauser L."/>
            <person name="Kyrpides N."/>
            <person name="Ivanova N."/>
            <person name="Pagani I."/>
            <person name="Dunn J."/>
            <person name="Taghavi S."/>
            <person name="Francis A."/>
            <person name="van der Lelie D."/>
            <person name="Woyke T."/>
        </authorList>
    </citation>
    <scope>NUCLEOTIDE SEQUENCE [LARGE SCALE GENOMIC DNA]</scope>
    <source>
        <strain evidence="1 2">BC1</strain>
    </source>
</reference>
<keyword evidence="2" id="KW-1185">Reference proteome</keyword>
<organism evidence="1 2">
    <name type="scientific">Clostridium pasteurianum BC1</name>
    <dbReference type="NCBI Taxonomy" id="86416"/>
    <lineage>
        <taxon>Bacteria</taxon>
        <taxon>Bacillati</taxon>
        <taxon>Bacillota</taxon>
        <taxon>Clostridia</taxon>
        <taxon>Eubacteriales</taxon>
        <taxon>Clostridiaceae</taxon>
        <taxon>Clostridium</taxon>
    </lineage>
</organism>
<name>R4K6U7_CLOPA</name>
<dbReference type="Proteomes" id="UP000013523">
    <property type="component" value="Chromosome"/>
</dbReference>
<accession>R4K6U7</accession>
<dbReference type="PATRIC" id="fig|86416.3.peg.2541"/>
<dbReference type="KEGG" id="cpas:Clopa_2556"/>
<protein>
    <submittedName>
        <fullName evidence="1">Uncharacterized protein</fullName>
    </submittedName>
</protein>
<dbReference type="AlphaFoldDB" id="R4K6U7"/>
<dbReference type="RefSeq" id="WP_015615716.1">
    <property type="nucleotide sequence ID" value="NC_021182.1"/>
</dbReference>
<gene>
    <name evidence="1" type="ORF">Clopa_2556</name>
</gene>
<proteinExistence type="predicted"/>
<evidence type="ECO:0000313" key="1">
    <source>
        <dbReference type="EMBL" id="AGK97416.1"/>
    </source>
</evidence>
<dbReference type="EMBL" id="CP003261">
    <property type="protein sequence ID" value="AGK97416.1"/>
    <property type="molecule type" value="Genomic_DNA"/>
</dbReference>
<sequence length="127" mass="15062">MLKDDENYDKQLTVNIGDKVYVYHNKIFPFNIVKNTDIHEVIANLDEGMFGVVTDIKRWENTDLVYDYDCYKATIRLNNGKTVKIKDKYTHVLFRRYEFITLKDLKGLLLKNQKNIENSLDILLRQA</sequence>